<dbReference type="Gene3D" id="1.10.472.80">
    <property type="entry name" value="Ypt/Rab-GAP domain of gyp1p, domain 3"/>
    <property type="match status" value="1"/>
</dbReference>
<name>A0AAF3EGH3_9BILA</name>
<evidence type="ECO:0000313" key="3">
    <source>
        <dbReference type="WBParaSite" id="MBELARI_LOCUS1310"/>
    </source>
</evidence>
<dbReference type="InterPro" id="IPR035969">
    <property type="entry name" value="Rab-GAP_TBC_sf"/>
</dbReference>
<evidence type="ECO:0000256" key="1">
    <source>
        <dbReference type="SAM" id="MobiDB-lite"/>
    </source>
</evidence>
<organism evidence="2 3">
    <name type="scientific">Mesorhabditis belari</name>
    <dbReference type="NCBI Taxonomy" id="2138241"/>
    <lineage>
        <taxon>Eukaryota</taxon>
        <taxon>Metazoa</taxon>
        <taxon>Ecdysozoa</taxon>
        <taxon>Nematoda</taxon>
        <taxon>Chromadorea</taxon>
        <taxon>Rhabditida</taxon>
        <taxon>Rhabditina</taxon>
        <taxon>Rhabditomorpha</taxon>
        <taxon>Rhabditoidea</taxon>
        <taxon>Rhabditidae</taxon>
        <taxon>Mesorhabditinae</taxon>
        <taxon>Mesorhabditis</taxon>
    </lineage>
</organism>
<sequence length="439" mass="49461">MHLVNFRIASFRFFSQRTFILELELARGSCEKCPIASQSSLPSVQNESLVFFINTRKCSSCLWCSTPTFEKPFQEPSETKDSNLSKSPPNKLPIMQLGLECIRHTWDSRVVLDQRSTACASAARGFWQLTRQRQLETMHAPPVSTAPTEQQSTKAMQRLAIQKGKDKDVARFDRLRKVLGAKKNSGGADGRADSPPAEKLGYFPPNIDPKKSDVAKTMKNSLALCHIIDIPRMCPLIPLFQPKRSRDVREDSLHLNDPPSTASSCVPGINDLVTPFFVVFLRRIHIPQHVESELLMSPQLPREQIELVEADSFWCVSSLLPTRSKTAHTFAQPGIQRKDLFISSFGRKSRATIRLWDTYLAEQSSFSQFHSYVCAAFLRAWSKQLQAERDFQGIMILLQNLPTQSWGDREICELTADAYSLQAVFDGAARHLTSGQSSP</sequence>
<dbReference type="SUPFAM" id="SSF47923">
    <property type="entry name" value="Ypt/Rab-GAP domain of gyp1p"/>
    <property type="match status" value="2"/>
</dbReference>
<accession>A0AAF3EGH3</accession>
<reference evidence="3" key="1">
    <citation type="submission" date="2024-02" db="UniProtKB">
        <authorList>
            <consortium name="WormBaseParasite"/>
        </authorList>
    </citation>
    <scope>IDENTIFICATION</scope>
</reference>
<feature type="region of interest" description="Disordered" evidence="1">
    <location>
        <begin position="181"/>
        <end position="205"/>
    </location>
</feature>
<protein>
    <submittedName>
        <fullName evidence="3">Uncharacterized protein</fullName>
    </submittedName>
</protein>
<dbReference type="AlphaFoldDB" id="A0AAF3EGH3"/>
<dbReference type="Proteomes" id="UP000887575">
    <property type="component" value="Unassembled WGS sequence"/>
</dbReference>
<proteinExistence type="predicted"/>
<evidence type="ECO:0000313" key="2">
    <source>
        <dbReference type="Proteomes" id="UP000887575"/>
    </source>
</evidence>
<dbReference type="WBParaSite" id="MBELARI_LOCUS1310">
    <property type="protein sequence ID" value="MBELARI_LOCUS1310"/>
    <property type="gene ID" value="MBELARI_LOCUS1310"/>
</dbReference>
<keyword evidence="2" id="KW-1185">Reference proteome</keyword>